<proteinExistence type="predicted"/>
<name>A0ABV4CH59_9PSEU</name>
<accession>A0ABV4CH59</accession>
<sequence length="146" mass="15539">MSTCATNQETTRRAAIRSHRSPGPATGLRQLLTALVLALAAVLISSPTVHAGQPENPCPAQTFCAWSGTGHVGRSHHAEVPGTVLERCVALPKELEAQSFINNTGRPVTVYQDPTCATEAEFATFPTGSHVPEAAYVARAIQIWTH</sequence>
<dbReference type="EMBL" id="JBGEHV010000021">
    <property type="protein sequence ID" value="MEY8040393.1"/>
    <property type="molecule type" value="Genomic_DNA"/>
</dbReference>
<keyword evidence="3" id="KW-1185">Reference proteome</keyword>
<feature type="region of interest" description="Disordered" evidence="1">
    <location>
        <begin position="1"/>
        <end position="23"/>
    </location>
</feature>
<organism evidence="2 3">
    <name type="scientific">Saccharopolyspora cebuensis</name>
    <dbReference type="NCBI Taxonomy" id="418759"/>
    <lineage>
        <taxon>Bacteria</taxon>
        <taxon>Bacillati</taxon>
        <taxon>Actinomycetota</taxon>
        <taxon>Actinomycetes</taxon>
        <taxon>Pseudonocardiales</taxon>
        <taxon>Pseudonocardiaceae</taxon>
        <taxon>Saccharopolyspora</taxon>
    </lineage>
</organism>
<dbReference type="RefSeq" id="WP_345367321.1">
    <property type="nucleotide sequence ID" value="NZ_BAABII010000018.1"/>
</dbReference>
<dbReference type="Proteomes" id="UP001564626">
    <property type="component" value="Unassembled WGS sequence"/>
</dbReference>
<evidence type="ECO:0000313" key="2">
    <source>
        <dbReference type="EMBL" id="MEY8040393.1"/>
    </source>
</evidence>
<protein>
    <submittedName>
        <fullName evidence="2">Peptidase inhibitor family I36 protein</fullName>
    </submittedName>
</protein>
<gene>
    <name evidence="2" type="ORF">AB8O55_13385</name>
</gene>
<comment type="caution">
    <text evidence="2">The sequence shown here is derived from an EMBL/GenBank/DDBJ whole genome shotgun (WGS) entry which is preliminary data.</text>
</comment>
<evidence type="ECO:0000256" key="1">
    <source>
        <dbReference type="SAM" id="MobiDB-lite"/>
    </source>
</evidence>
<dbReference type="Pfam" id="PF03995">
    <property type="entry name" value="Inhibitor_I36"/>
    <property type="match status" value="1"/>
</dbReference>
<reference evidence="2 3" key="1">
    <citation type="submission" date="2024-08" db="EMBL/GenBank/DDBJ databases">
        <title>Genome mining of Saccharopolyspora cebuensis PGLac3 from Nigerian medicinal plant.</title>
        <authorList>
            <person name="Ezeobiora C.E."/>
            <person name="Igbokwe N.H."/>
            <person name="Amin D.H."/>
            <person name="Mendie U.E."/>
        </authorList>
    </citation>
    <scope>NUCLEOTIDE SEQUENCE [LARGE SCALE GENOMIC DNA]</scope>
    <source>
        <strain evidence="2 3">PGLac3</strain>
    </source>
</reference>
<evidence type="ECO:0000313" key="3">
    <source>
        <dbReference type="Proteomes" id="UP001564626"/>
    </source>
</evidence>